<evidence type="ECO:0000256" key="1">
    <source>
        <dbReference type="SAM" id="MobiDB-lite"/>
    </source>
</evidence>
<accession>A0A1Y0VXR3</accession>
<name>A0A1Y0VXR3_PEDPE</name>
<evidence type="ECO:0000313" key="3">
    <source>
        <dbReference type="Proteomes" id="UP000196118"/>
    </source>
</evidence>
<evidence type="ECO:0000313" key="2">
    <source>
        <dbReference type="EMBL" id="ARW19317.1"/>
    </source>
</evidence>
<organism evidence="2 3">
    <name type="scientific">Pediococcus pentosaceus</name>
    <dbReference type="NCBI Taxonomy" id="1255"/>
    <lineage>
        <taxon>Bacteria</taxon>
        <taxon>Bacillati</taxon>
        <taxon>Bacillota</taxon>
        <taxon>Bacilli</taxon>
        <taxon>Lactobacillales</taxon>
        <taxon>Lactobacillaceae</taxon>
        <taxon>Pediococcus</taxon>
    </lineage>
</organism>
<reference evidence="2 3" key="1">
    <citation type="submission" date="2017-05" db="EMBL/GenBank/DDBJ databases">
        <title>Genome sequence of Pediococcus pentosaceus strain SRCM100892.</title>
        <authorList>
            <person name="Cho S.H."/>
        </authorList>
    </citation>
    <scope>NUCLEOTIDE SEQUENCE [LARGE SCALE GENOMIC DNA]</scope>
    <source>
        <strain evidence="2 3">SRCM100892</strain>
    </source>
</reference>
<proteinExistence type="predicted"/>
<dbReference type="AlphaFoldDB" id="A0A1Y0VXR3"/>
<protein>
    <submittedName>
        <fullName evidence="2">Uncharacterized protein</fullName>
    </submittedName>
</protein>
<dbReference type="EMBL" id="CP021474">
    <property type="protein sequence ID" value="ARW19317.1"/>
    <property type="molecule type" value="Genomic_DNA"/>
</dbReference>
<sequence>MAKANNAARPQDGPRPGGHGGPRGVIEKPKNFGNQLVDW</sequence>
<feature type="region of interest" description="Disordered" evidence="1">
    <location>
        <begin position="1"/>
        <end position="39"/>
    </location>
</feature>
<dbReference type="Proteomes" id="UP000196118">
    <property type="component" value="Chromosome"/>
</dbReference>
<gene>
    <name evidence="2" type="ORF">S100892_00730</name>
</gene>